<dbReference type="RefSeq" id="WP_204006819.1">
    <property type="nucleotide sequence ID" value="NZ_BOOZ01000014.1"/>
</dbReference>
<evidence type="ECO:0000313" key="2">
    <source>
        <dbReference type="EMBL" id="GIJ09568.1"/>
    </source>
</evidence>
<feature type="transmembrane region" description="Helical" evidence="1">
    <location>
        <begin position="396"/>
        <end position="414"/>
    </location>
</feature>
<keyword evidence="1" id="KW-0812">Transmembrane</keyword>
<feature type="transmembrane region" description="Helical" evidence="1">
    <location>
        <begin position="185"/>
        <end position="213"/>
    </location>
</feature>
<keyword evidence="1" id="KW-1133">Transmembrane helix</keyword>
<reference evidence="2 3" key="1">
    <citation type="submission" date="2021-01" db="EMBL/GenBank/DDBJ databases">
        <title>Whole genome shotgun sequence of Verrucosispora andamanensis NBRC 109075.</title>
        <authorList>
            <person name="Komaki H."/>
            <person name="Tamura T."/>
        </authorList>
    </citation>
    <scope>NUCLEOTIDE SEQUENCE [LARGE SCALE GENOMIC DNA]</scope>
    <source>
        <strain evidence="2 3">NBRC 109075</strain>
    </source>
</reference>
<keyword evidence="3" id="KW-1185">Reference proteome</keyword>
<name>A0ABQ4HV80_9ACTN</name>
<feature type="transmembrane region" description="Helical" evidence="1">
    <location>
        <begin position="220"/>
        <end position="241"/>
    </location>
</feature>
<evidence type="ECO:0000256" key="1">
    <source>
        <dbReference type="SAM" id="Phobius"/>
    </source>
</evidence>
<feature type="transmembrane region" description="Helical" evidence="1">
    <location>
        <begin position="79"/>
        <end position="96"/>
    </location>
</feature>
<gene>
    <name evidence="2" type="ORF">Van01_27820</name>
</gene>
<dbReference type="Proteomes" id="UP000647017">
    <property type="component" value="Unassembled WGS sequence"/>
</dbReference>
<evidence type="ECO:0008006" key="4">
    <source>
        <dbReference type="Google" id="ProtNLM"/>
    </source>
</evidence>
<keyword evidence="1" id="KW-0472">Membrane</keyword>
<dbReference type="EMBL" id="BOOZ01000014">
    <property type="protein sequence ID" value="GIJ09568.1"/>
    <property type="molecule type" value="Genomic_DNA"/>
</dbReference>
<accession>A0ABQ4HV80</accession>
<comment type="caution">
    <text evidence="2">The sequence shown here is derived from an EMBL/GenBank/DDBJ whole genome shotgun (WGS) entry which is preliminary data.</text>
</comment>
<evidence type="ECO:0000313" key="3">
    <source>
        <dbReference type="Proteomes" id="UP000647017"/>
    </source>
</evidence>
<organism evidence="2 3">
    <name type="scientific">Micromonospora andamanensis</name>
    <dbReference type="NCBI Taxonomy" id="1287068"/>
    <lineage>
        <taxon>Bacteria</taxon>
        <taxon>Bacillati</taxon>
        <taxon>Actinomycetota</taxon>
        <taxon>Actinomycetes</taxon>
        <taxon>Micromonosporales</taxon>
        <taxon>Micromonosporaceae</taxon>
        <taxon>Micromonospora</taxon>
    </lineage>
</organism>
<feature type="transmembrane region" description="Helical" evidence="1">
    <location>
        <begin position="38"/>
        <end position="58"/>
    </location>
</feature>
<protein>
    <recommendedName>
        <fullName evidence="4">Oligosaccharide repeat unit polymerase</fullName>
    </recommendedName>
</protein>
<feature type="transmembrane region" description="Helical" evidence="1">
    <location>
        <begin position="111"/>
        <end position="132"/>
    </location>
</feature>
<feature type="transmembrane region" description="Helical" evidence="1">
    <location>
        <begin position="340"/>
        <end position="360"/>
    </location>
</feature>
<sequence>MSGIPAVLLVAGVFTVVGVVEGARRSLRAGRLDLFHPMIFASVYVALVCLVPCGRLWLSPTGESGMRISRFMLAEHTPWLMALAVVGFTLGCAMPFRQKAIRAGTPMRPEVLATFGRMLILVPMGVVGLGFANGGVAERGAGQNEVTFLDSLYAARDILAPTAVALMLAARFLQGRKLFGGIDAVLIATMVGLIGLIGERGPALAILIIFLVFATRRRGALLTSVLGLAGVLAFALVVMAYRTTAVGLSNQEPLIDMLLMDSMPLTLTTGLVAEQVAGGTHLGGATIVAGLLRQLPGPVSLYLFGQPDGTGVQEFRVIAGETNDGFGWNFSLPAEGVLNFGTPGAFLLPFLAGLVIAWLYARFDPAARRASMVLYALAVSVLPMVFRTDTLGAVKIILYPAILLALAYSLAVFAHRARDVGRALDRPTGGRHRSGDRNQLAGAMAGGRLRVGSLVR</sequence>
<proteinExistence type="predicted"/>
<feature type="transmembrane region" description="Helical" evidence="1">
    <location>
        <begin position="372"/>
        <end position="390"/>
    </location>
</feature>